<dbReference type="InterPro" id="IPR036388">
    <property type="entry name" value="WH-like_DNA-bd_sf"/>
</dbReference>
<feature type="domain" description="OmpR/PhoB-type" evidence="9">
    <location>
        <begin position="124"/>
        <end position="223"/>
    </location>
</feature>
<dbReference type="STRING" id="1121322.SAMN02745136_01786"/>
<dbReference type="OrthoDB" id="9779174at2"/>
<organism evidence="10 11">
    <name type="scientific">Anaerocolumna jejuensis DSM 15929</name>
    <dbReference type="NCBI Taxonomy" id="1121322"/>
    <lineage>
        <taxon>Bacteria</taxon>
        <taxon>Bacillati</taxon>
        <taxon>Bacillota</taxon>
        <taxon>Clostridia</taxon>
        <taxon>Lachnospirales</taxon>
        <taxon>Lachnospiraceae</taxon>
        <taxon>Anaerocolumna</taxon>
    </lineage>
</organism>
<dbReference type="PANTHER" id="PTHR48111:SF73">
    <property type="entry name" value="ALKALINE PHOSPHATASE SYNTHESIS TRANSCRIPTIONAL REGULATORY PROTEIN PHOP"/>
    <property type="match status" value="1"/>
</dbReference>
<evidence type="ECO:0000256" key="4">
    <source>
        <dbReference type="ARBA" id="ARBA00023163"/>
    </source>
</evidence>
<accession>A0A1M6PY02</accession>
<dbReference type="Pfam" id="PF00486">
    <property type="entry name" value="Trans_reg_C"/>
    <property type="match status" value="1"/>
</dbReference>
<feature type="DNA-binding region" description="OmpR/PhoB-type" evidence="7">
    <location>
        <begin position="124"/>
        <end position="223"/>
    </location>
</feature>
<dbReference type="PROSITE" id="PS50110">
    <property type="entry name" value="RESPONSE_REGULATORY"/>
    <property type="match status" value="1"/>
</dbReference>
<keyword evidence="4" id="KW-0804">Transcription</keyword>
<feature type="domain" description="Response regulatory" evidence="8">
    <location>
        <begin position="3"/>
        <end position="116"/>
    </location>
</feature>
<evidence type="ECO:0000256" key="2">
    <source>
        <dbReference type="ARBA" id="ARBA00023015"/>
    </source>
</evidence>
<evidence type="ECO:0000256" key="1">
    <source>
        <dbReference type="ARBA" id="ARBA00018672"/>
    </source>
</evidence>
<feature type="modified residue" description="4-aspartylphosphate" evidence="6">
    <location>
        <position position="52"/>
    </location>
</feature>
<sequence>MKNILVIEDDVIMNSGICYNLVLEQYNAVPVYNAAAALEKIQSQSFELVVLDVNLPDGSGFELCPKIKAVQDIPVVFLTACDLEKDVMTGYELGGDDYVTKPFQINIFCKKVAAILKRCEKKGSEAVSICGDLIIDFNRLTAVLHNEPVIFTPTEYRMLKVFTENPGILLTKQVLLEKLYDVDANFVDEHVLTVNINRLRSKIEVGGRKFIKTVYGMGYLWAGDKR</sequence>
<evidence type="ECO:0000256" key="6">
    <source>
        <dbReference type="PROSITE-ProRule" id="PRU00169"/>
    </source>
</evidence>
<dbReference type="RefSeq" id="WP_073274927.1">
    <property type="nucleotide sequence ID" value="NZ_FRAC01000009.1"/>
</dbReference>
<dbReference type="GO" id="GO:0000156">
    <property type="term" value="F:phosphorelay response regulator activity"/>
    <property type="evidence" value="ECO:0007669"/>
    <property type="project" value="TreeGrafter"/>
</dbReference>
<comment type="function">
    <text evidence="5">May play the central regulatory role in sporulation. It may be an element of the effector pathway responsible for the activation of sporulation genes in response to nutritional stress. Spo0A may act in concert with spo0H (a sigma factor) to control the expression of some genes that are critical to the sporulation process.</text>
</comment>
<evidence type="ECO:0000256" key="5">
    <source>
        <dbReference type="ARBA" id="ARBA00024867"/>
    </source>
</evidence>
<dbReference type="InterPro" id="IPR039420">
    <property type="entry name" value="WalR-like"/>
</dbReference>
<dbReference type="SMART" id="SM00862">
    <property type="entry name" value="Trans_reg_C"/>
    <property type="match status" value="1"/>
</dbReference>
<dbReference type="Gene3D" id="3.40.50.2300">
    <property type="match status" value="1"/>
</dbReference>
<dbReference type="Gene3D" id="1.10.10.10">
    <property type="entry name" value="Winged helix-like DNA-binding domain superfamily/Winged helix DNA-binding domain"/>
    <property type="match status" value="1"/>
</dbReference>
<dbReference type="InterPro" id="IPR001867">
    <property type="entry name" value="OmpR/PhoB-type_DNA-bd"/>
</dbReference>
<evidence type="ECO:0000313" key="11">
    <source>
        <dbReference type="Proteomes" id="UP000184386"/>
    </source>
</evidence>
<dbReference type="GO" id="GO:0032993">
    <property type="term" value="C:protein-DNA complex"/>
    <property type="evidence" value="ECO:0007669"/>
    <property type="project" value="TreeGrafter"/>
</dbReference>
<dbReference type="InterPro" id="IPR001789">
    <property type="entry name" value="Sig_transdc_resp-reg_receiver"/>
</dbReference>
<evidence type="ECO:0000256" key="3">
    <source>
        <dbReference type="ARBA" id="ARBA00023125"/>
    </source>
</evidence>
<dbReference type="CDD" id="cd00383">
    <property type="entry name" value="trans_reg_C"/>
    <property type="match status" value="1"/>
</dbReference>
<keyword evidence="2" id="KW-0805">Transcription regulation</keyword>
<dbReference type="AlphaFoldDB" id="A0A1M6PY02"/>
<name>A0A1M6PY02_9FIRM</name>
<evidence type="ECO:0000259" key="8">
    <source>
        <dbReference type="PROSITE" id="PS50110"/>
    </source>
</evidence>
<keyword evidence="6" id="KW-0597">Phosphoprotein</keyword>
<dbReference type="InterPro" id="IPR011006">
    <property type="entry name" value="CheY-like_superfamily"/>
</dbReference>
<dbReference type="Pfam" id="PF00072">
    <property type="entry name" value="Response_reg"/>
    <property type="match status" value="1"/>
</dbReference>
<reference evidence="10 11" key="1">
    <citation type="submission" date="2016-11" db="EMBL/GenBank/DDBJ databases">
        <authorList>
            <person name="Jaros S."/>
            <person name="Januszkiewicz K."/>
            <person name="Wedrychowicz H."/>
        </authorList>
    </citation>
    <scope>NUCLEOTIDE SEQUENCE [LARGE SCALE GENOMIC DNA]</scope>
    <source>
        <strain evidence="10 11">DSM 15929</strain>
    </source>
</reference>
<evidence type="ECO:0000313" key="10">
    <source>
        <dbReference type="EMBL" id="SHK12819.1"/>
    </source>
</evidence>
<dbReference type="CDD" id="cd17574">
    <property type="entry name" value="REC_OmpR"/>
    <property type="match status" value="1"/>
</dbReference>
<gene>
    <name evidence="10" type="ORF">SAMN02745136_01786</name>
</gene>
<dbReference type="GO" id="GO:0006355">
    <property type="term" value="P:regulation of DNA-templated transcription"/>
    <property type="evidence" value="ECO:0007669"/>
    <property type="project" value="InterPro"/>
</dbReference>
<protein>
    <recommendedName>
        <fullName evidence="1">Stage 0 sporulation protein A homolog</fullName>
    </recommendedName>
</protein>
<dbReference type="EMBL" id="FRAC01000009">
    <property type="protein sequence ID" value="SHK12819.1"/>
    <property type="molecule type" value="Genomic_DNA"/>
</dbReference>
<evidence type="ECO:0000259" key="9">
    <source>
        <dbReference type="PROSITE" id="PS51755"/>
    </source>
</evidence>
<dbReference type="SUPFAM" id="SSF52172">
    <property type="entry name" value="CheY-like"/>
    <property type="match status" value="1"/>
</dbReference>
<dbReference type="SMART" id="SM00448">
    <property type="entry name" value="REC"/>
    <property type="match status" value="1"/>
</dbReference>
<dbReference type="Proteomes" id="UP000184386">
    <property type="component" value="Unassembled WGS sequence"/>
</dbReference>
<dbReference type="PANTHER" id="PTHR48111">
    <property type="entry name" value="REGULATOR OF RPOS"/>
    <property type="match status" value="1"/>
</dbReference>
<dbReference type="GO" id="GO:0005829">
    <property type="term" value="C:cytosol"/>
    <property type="evidence" value="ECO:0007669"/>
    <property type="project" value="TreeGrafter"/>
</dbReference>
<keyword evidence="11" id="KW-1185">Reference proteome</keyword>
<evidence type="ECO:0000256" key="7">
    <source>
        <dbReference type="PROSITE-ProRule" id="PRU01091"/>
    </source>
</evidence>
<dbReference type="GO" id="GO:0000976">
    <property type="term" value="F:transcription cis-regulatory region binding"/>
    <property type="evidence" value="ECO:0007669"/>
    <property type="project" value="TreeGrafter"/>
</dbReference>
<keyword evidence="3 7" id="KW-0238">DNA-binding</keyword>
<dbReference type="PROSITE" id="PS51755">
    <property type="entry name" value="OMPR_PHOB"/>
    <property type="match status" value="1"/>
</dbReference>
<proteinExistence type="predicted"/>